<dbReference type="Pfam" id="PF02777">
    <property type="entry name" value="Sod_Fe_C"/>
    <property type="match status" value="1"/>
</dbReference>
<evidence type="ECO:0000313" key="10">
    <source>
        <dbReference type="Proteomes" id="UP000195570"/>
    </source>
</evidence>
<feature type="domain" description="Manganese/iron superoxide dismutase C-terminal" evidence="8">
    <location>
        <begin position="130"/>
        <end position="231"/>
    </location>
</feature>
<evidence type="ECO:0000256" key="2">
    <source>
        <dbReference type="ARBA" id="ARBA00012682"/>
    </source>
</evidence>
<feature type="binding site" evidence="5">
    <location>
        <position position="63"/>
    </location>
    <ligand>
        <name>Mn(2+)</name>
        <dbReference type="ChEBI" id="CHEBI:29035"/>
    </ligand>
</feature>
<dbReference type="GO" id="GO:0004784">
    <property type="term" value="F:superoxide dismutase activity"/>
    <property type="evidence" value="ECO:0007669"/>
    <property type="project" value="UniProtKB-EC"/>
</dbReference>
<accession>A0A1G4I0E9</accession>
<gene>
    <name evidence="9" type="ORF">TEOVI_000704200</name>
</gene>
<dbReference type="InterPro" id="IPR001189">
    <property type="entry name" value="Mn/Fe_SOD"/>
</dbReference>
<evidence type="ECO:0000256" key="1">
    <source>
        <dbReference type="ARBA" id="ARBA00008714"/>
    </source>
</evidence>
<evidence type="ECO:0000259" key="8">
    <source>
        <dbReference type="Pfam" id="PF02777"/>
    </source>
</evidence>
<proteinExistence type="inferred from homology"/>
<dbReference type="Gene3D" id="3.55.40.20">
    <property type="entry name" value="Iron/manganese superoxide dismutase, C-terminal domain"/>
    <property type="match status" value="1"/>
</dbReference>
<dbReference type="Pfam" id="PF00081">
    <property type="entry name" value="Sod_Fe_N"/>
    <property type="match status" value="1"/>
</dbReference>
<dbReference type="GeneID" id="92380976"/>
<feature type="binding site" evidence="5">
    <location>
        <position position="203"/>
    </location>
    <ligand>
        <name>Mn(2+)</name>
        <dbReference type="ChEBI" id="CHEBI:29035"/>
    </ligand>
</feature>
<evidence type="ECO:0000256" key="4">
    <source>
        <dbReference type="ARBA" id="ARBA00023002"/>
    </source>
</evidence>
<comment type="catalytic activity">
    <reaction evidence="6">
        <text>2 superoxide + 2 H(+) = H2O2 + O2</text>
        <dbReference type="Rhea" id="RHEA:20696"/>
        <dbReference type="ChEBI" id="CHEBI:15378"/>
        <dbReference type="ChEBI" id="CHEBI:15379"/>
        <dbReference type="ChEBI" id="CHEBI:16240"/>
        <dbReference type="ChEBI" id="CHEBI:18421"/>
        <dbReference type="EC" id="1.15.1.1"/>
    </reaction>
</comment>
<dbReference type="InterPro" id="IPR019831">
    <property type="entry name" value="Mn/Fe_SOD_N"/>
</dbReference>
<dbReference type="PANTHER" id="PTHR42769">
    <property type="entry name" value="SUPEROXIDE DISMUTASE"/>
    <property type="match status" value="1"/>
</dbReference>
<dbReference type="Gene3D" id="1.10.287.990">
    <property type="entry name" value="Fe,Mn superoxide dismutase (SOD) domain"/>
    <property type="match status" value="1"/>
</dbReference>
<dbReference type="SUPFAM" id="SSF54719">
    <property type="entry name" value="Fe,Mn superoxide dismutase (SOD), C-terminal domain"/>
    <property type="match status" value="1"/>
</dbReference>
<dbReference type="PROSITE" id="PS00088">
    <property type="entry name" value="SOD_MN"/>
    <property type="match status" value="1"/>
</dbReference>
<evidence type="ECO:0000256" key="5">
    <source>
        <dbReference type="PIRSR" id="PIRSR000349-1"/>
    </source>
</evidence>
<dbReference type="Proteomes" id="UP000195570">
    <property type="component" value="Unassembled WGS sequence"/>
</dbReference>
<dbReference type="GO" id="GO:0046872">
    <property type="term" value="F:metal ion binding"/>
    <property type="evidence" value="ECO:0007669"/>
    <property type="project" value="UniProtKB-KW"/>
</dbReference>
<dbReference type="EC" id="1.15.1.1" evidence="2 6"/>
<keyword evidence="4 6" id="KW-0560">Oxidoreductase</keyword>
<dbReference type="SUPFAM" id="SSF46609">
    <property type="entry name" value="Fe,Mn superoxide dismutase (SOD), N-terminal domain"/>
    <property type="match status" value="1"/>
</dbReference>
<comment type="similarity">
    <text evidence="1 6">Belongs to the iron/manganese superoxide dismutase family.</text>
</comment>
<name>A0A1G4I0E9_TRYEQ</name>
<dbReference type="RefSeq" id="XP_067076775.1">
    <property type="nucleotide sequence ID" value="XM_067220674.1"/>
</dbReference>
<dbReference type="VEuPathDB" id="TriTrypDB:TEOVI_000704200"/>
<dbReference type="InterPro" id="IPR036324">
    <property type="entry name" value="Mn/Fe_SOD_N_sf"/>
</dbReference>
<dbReference type="PANTHER" id="PTHR42769:SF12">
    <property type="entry name" value="SUPEROXIDE DISMUTASE"/>
    <property type="match status" value="1"/>
</dbReference>
<keyword evidence="10" id="KW-1185">Reference proteome</keyword>
<keyword evidence="3 5" id="KW-0479">Metal-binding</keyword>
<sequence length="238" mass="26827">MRSVMMRCATGRHMAPLGPACMQYATLPNLKKPNGAAAELPPLQFNWKDGCAPVLSPRQLELHYTKHHKAYVDKLNALAGATYDGKTMEDIIVALANDSEKKVLFNQAAQHFNHSFYWLCITPNGKPMPKSLESALTAQFGSVDGFKDTFMQAGANNFGSGWTWLCVDPKNKGKPLVIDNTSNAGCPITKGLRPVFTVDVWEHAYYKDFENRRVDYLKEIWTIVDWEFVSRTYEQAMK</sequence>
<evidence type="ECO:0000256" key="6">
    <source>
        <dbReference type="RuleBase" id="RU000414"/>
    </source>
</evidence>
<evidence type="ECO:0000256" key="3">
    <source>
        <dbReference type="ARBA" id="ARBA00022723"/>
    </source>
</evidence>
<dbReference type="InterPro" id="IPR019833">
    <property type="entry name" value="Mn/Fe_SOD_BS"/>
</dbReference>
<dbReference type="AlphaFoldDB" id="A0A1G4I0E9"/>
<evidence type="ECO:0000259" key="7">
    <source>
        <dbReference type="Pfam" id="PF00081"/>
    </source>
</evidence>
<dbReference type="InterPro" id="IPR019832">
    <property type="entry name" value="Mn/Fe_SOD_C"/>
</dbReference>
<feature type="binding site" evidence="5">
    <location>
        <position position="199"/>
    </location>
    <ligand>
        <name>Mn(2+)</name>
        <dbReference type="ChEBI" id="CHEBI:29035"/>
    </ligand>
</feature>
<dbReference type="InterPro" id="IPR036314">
    <property type="entry name" value="SOD_C_sf"/>
</dbReference>
<organism evidence="9 10">
    <name type="scientific">Trypanosoma equiperdum</name>
    <dbReference type="NCBI Taxonomy" id="5694"/>
    <lineage>
        <taxon>Eukaryota</taxon>
        <taxon>Discoba</taxon>
        <taxon>Euglenozoa</taxon>
        <taxon>Kinetoplastea</taxon>
        <taxon>Metakinetoplastina</taxon>
        <taxon>Trypanosomatida</taxon>
        <taxon>Trypanosomatidae</taxon>
        <taxon>Trypanosoma</taxon>
    </lineage>
</organism>
<feature type="domain" description="Manganese/iron superoxide dismutase N-terminal" evidence="7">
    <location>
        <begin position="39"/>
        <end position="121"/>
    </location>
</feature>
<dbReference type="EMBL" id="CZPT02000213">
    <property type="protein sequence ID" value="SCU65120.1"/>
    <property type="molecule type" value="Genomic_DNA"/>
</dbReference>
<comment type="function">
    <text evidence="6">Destroys radicals which are normally produced within the cells and which are toxic to biological systems.</text>
</comment>
<protein>
    <recommendedName>
        <fullName evidence="2 6">Superoxide dismutase</fullName>
        <ecNumber evidence="2 6">1.15.1.1</ecNumber>
    </recommendedName>
</protein>
<dbReference type="PIRSF" id="PIRSF000349">
    <property type="entry name" value="SODismutase"/>
    <property type="match status" value="1"/>
</dbReference>
<feature type="binding site" evidence="5">
    <location>
        <position position="114"/>
    </location>
    <ligand>
        <name>Mn(2+)</name>
        <dbReference type="ChEBI" id="CHEBI:29035"/>
    </ligand>
</feature>
<reference evidence="9" key="1">
    <citation type="submission" date="2016-09" db="EMBL/GenBank/DDBJ databases">
        <authorList>
            <person name="Hebert L."/>
            <person name="Moumen B."/>
        </authorList>
    </citation>
    <scope>NUCLEOTIDE SEQUENCE [LARGE SCALE GENOMIC DNA]</scope>
    <source>
        <strain evidence="9">OVI</strain>
    </source>
</reference>
<comment type="caution">
    <text evidence="9">The sequence shown here is derived from an EMBL/GenBank/DDBJ whole genome shotgun (WGS) entry which is preliminary data.</text>
</comment>
<evidence type="ECO:0000313" key="9">
    <source>
        <dbReference type="EMBL" id="SCU65120.1"/>
    </source>
</evidence>
<dbReference type="PRINTS" id="PR01703">
    <property type="entry name" value="MNSODISMTASE"/>
</dbReference>